<protein>
    <submittedName>
        <fullName evidence="2">Uncharacterized protein</fullName>
    </submittedName>
</protein>
<dbReference type="EMBL" id="CP018171">
    <property type="protein sequence ID" value="APH71790.1"/>
    <property type="molecule type" value="Genomic_DNA"/>
</dbReference>
<keyword evidence="1" id="KW-0812">Transmembrane</keyword>
<accession>A0A1L3SR02</accession>
<keyword evidence="3" id="KW-1185">Reference proteome</keyword>
<dbReference type="STRING" id="1670800.BSQ44_10715"/>
<keyword evidence="1" id="KW-1133">Transmembrane helix</keyword>
<dbReference type="KEGG" id="meso:BSQ44_10715"/>
<gene>
    <name evidence="2" type="ORF">BSQ44_10715</name>
</gene>
<evidence type="ECO:0000313" key="3">
    <source>
        <dbReference type="Proteomes" id="UP000182840"/>
    </source>
</evidence>
<proteinExistence type="predicted"/>
<reference evidence="3" key="1">
    <citation type="submission" date="2016-11" db="EMBL/GenBank/DDBJ databases">
        <title>Mesorhizobium oceanicum sp. nov., isolated from deep seawater in South China Sea.</title>
        <authorList>
            <person name="Fu G.-Y."/>
        </authorList>
    </citation>
    <scope>NUCLEOTIDE SEQUENCE [LARGE SCALE GENOMIC DNA]</scope>
    <source>
        <strain evidence="3">B7</strain>
    </source>
</reference>
<feature type="transmembrane region" description="Helical" evidence="1">
    <location>
        <begin position="160"/>
        <end position="179"/>
    </location>
</feature>
<dbReference type="AlphaFoldDB" id="A0A1L3SR02"/>
<dbReference type="RefSeq" id="WP_072603903.1">
    <property type="nucleotide sequence ID" value="NZ_CP018171.1"/>
</dbReference>
<keyword evidence="1" id="KW-0472">Membrane</keyword>
<organism evidence="2 3">
    <name type="scientific">Aquibium oceanicum</name>
    <dbReference type="NCBI Taxonomy" id="1670800"/>
    <lineage>
        <taxon>Bacteria</taxon>
        <taxon>Pseudomonadati</taxon>
        <taxon>Pseudomonadota</taxon>
        <taxon>Alphaproteobacteria</taxon>
        <taxon>Hyphomicrobiales</taxon>
        <taxon>Phyllobacteriaceae</taxon>
        <taxon>Aquibium</taxon>
    </lineage>
</organism>
<evidence type="ECO:0000313" key="2">
    <source>
        <dbReference type="EMBL" id="APH71790.1"/>
    </source>
</evidence>
<evidence type="ECO:0000256" key="1">
    <source>
        <dbReference type="SAM" id="Phobius"/>
    </source>
</evidence>
<dbReference type="OrthoDB" id="8099241at2"/>
<dbReference type="Proteomes" id="UP000182840">
    <property type="component" value="Chromosome"/>
</dbReference>
<sequence>MRFFFLIILLAGLALGVGYPWAVRNVSGYEIGTFPVFGQAGGFVPAEVALAPSEAPVSVTVEMQTSAPFTTGEGVEVLRIIATTDNRTVLTTPVSFENAESRSASPQGGMVYRADVATIDPVDGDENYVFTVEQGDIEDLPLEGVVLILNAGAFELDPRAVPIGYILILVGVVGFVAMFRRRRIINRKAEAEKPKWGRGAEKGTDKEE</sequence>
<name>A0A1L3SR02_9HYPH</name>